<keyword evidence="20" id="KW-1185">Reference proteome</keyword>
<evidence type="ECO:0000256" key="2">
    <source>
        <dbReference type="ARBA" id="ARBA00009334"/>
    </source>
</evidence>
<organism evidence="19 20">
    <name type="scientific">Rhododendron griersonianum</name>
    <dbReference type="NCBI Taxonomy" id="479676"/>
    <lineage>
        <taxon>Eukaryota</taxon>
        <taxon>Viridiplantae</taxon>
        <taxon>Streptophyta</taxon>
        <taxon>Embryophyta</taxon>
        <taxon>Tracheophyta</taxon>
        <taxon>Spermatophyta</taxon>
        <taxon>Magnoliopsida</taxon>
        <taxon>eudicotyledons</taxon>
        <taxon>Gunneridae</taxon>
        <taxon>Pentapetalae</taxon>
        <taxon>asterids</taxon>
        <taxon>Ericales</taxon>
        <taxon>Ericaceae</taxon>
        <taxon>Ericoideae</taxon>
        <taxon>Rhodoreae</taxon>
        <taxon>Rhododendron</taxon>
    </lineage>
</organism>
<feature type="region of interest" description="Disordered" evidence="15">
    <location>
        <begin position="1"/>
        <end position="50"/>
    </location>
</feature>
<dbReference type="Pfam" id="PF00271">
    <property type="entry name" value="Helicase_C"/>
    <property type="match status" value="1"/>
</dbReference>
<dbReference type="Proteomes" id="UP000823749">
    <property type="component" value="Chromosome 7"/>
</dbReference>
<proteinExistence type="inferred from homology"/>
<keyword evidence="8 14" id="KW-0347">Helicase</keyword>
<keyword evidence="11" id="KW-0539">Nucleus</keyword>
<dbReference type="PROSITE" id="PS51194">
    <property type="entry name" value="HELICASE_CTER"/>
    <property type="match status" value="1"/>
</dbReference>
<dbReference type="GO" id="GO:0005524">
    <property type="term" value="F:ATP binding"/>
    <property type="evidence" value="ECO:0007669"/>
    <property type="project" value="UniProtKB-KW"/>
</dbReference>
<dbReference type="InterPro" id="IPR014001">
    <property type="entry name" value="Helicase_ATP-bd"/>
</dbReference>
<dbReference type="SMART" id="SM00490">
    <property type="entry name" value="HELICc"/>
    <property type="match status" value="1"/>
</dbReference>
<keyword evidence="7 14" id="KW-0378">Hydrolase</keyword>
<dbReference type="InterPro" id="IPR001650">
    <property type="entry name" value="Helicase_C-like"/>
</dbReference>
<feature type="domain" description="DEAD-box RNA helicase Q" evidence="18">
    <location>
        <begin position="172"/>
        <end position="198"/>
    </location>
</feature>
<evidence type="ECO:0000256" key="5">
    <source>
        <dbReference type="ARBA" id="ARBA00022552"/>
    </source>
</evidence>
<dbReference type="CDD" id="cd18787">
    <property type="entry name" value="SF2_C_DEAD"/>
    <property type="match status" value="1"/>
</dbReference>
<evidence type="ECO:0000256" key="10">
    <source>
        <dbReference type="ARBA" id="ARBA00022884"/>
    </source>
</evidence>
<evidence type="ECO:0000259" key="16">
    <source>
        <dbReference type="PROSITE" id="PS51192"/>
    </source>
</evidence>
<dbReference type="PROSITE" id="PS51195">
    <property type="entry name" value="Q_MOTIF"/>
    <property type="match status" value="1"/>
</dbReference>
<dbReference type="EC" id="3.6.4.13" evidence="3"/>
<comment type="caution">
    <text evidence="19">The sequence shown here is derived from an EMBL/GenBank/DDBJ whole genome shotgun (WGS) entry which is preliminary data.</text>
</comment>
<dbReference type="PANTHER" id="PTHR47958">
    <property type="entry name" value="ATP-DEPENDENT RNA HELICASE DBP3"/>
    <property type="match status" value="1"/>
</dbReference>
<comment type="function">
    <text evidence="12">ATP-dependent RNA helicase required for 60S ribosomal subunit synthesis. Involved in efficient pre-rRNA processing, predominantly at site A3, which is necessary for the normal formation of 25S and 5.8S rRNAs.</text>
</comment>
<evidence type="ECO:0000256" key="14">
    <source>
        <dbReference type="RuleBase" id="RU000492"/>
    </source>
</evidence>
<evidence type="ECO:0000256" key="9">
    <source>
        <dbReference type="ARBA" id="ARBA00022840"/>
    </source>
</evidence>
<feature type="compositionally biased region" description="Basic and acidic residues" evidence="15">
    <location>
        <begin position="121"/>
        <end position="137"/>
    </location>
</feature>
<evidence type="ECO:0000256" key="11">
    <source>
        <dbReference type="ARBA" id="ARBA00023242"/>
    </source>
</evidence>
<protein>
    <recommendedName>
        <fullName evidence="3">RNA helicase</fullName>
        <ecNumber evidence="3">3.6.4.13</ecNumber>
    </recommendedName>
</protein>
<feature type="domain" description="Helicase ATP-binding" evidence="16">
    <location>
        <begin position="201"/>
        <end position="381"/>
    </location>
</feature>
<dbReference type="AlphaFoldDB" id="A0AAV6JLR0"/>
<evidence type="ECO:0000256" key="7">
    <source>
        <dbReference type="ARBA" id="ARBA00022801"/>
    </source>
</evidence>
<evidence type="ECO:0000256" key="1">
    <source>
        <dbReference type="ARBA" id="ARBA00004604"/>
    </source>
</evidence>
<evidence type="ECO:0000256" key="8">
    <source>
        <dbReference type="ARBA" id="ARBA00022806"/>
    </source>
</evidence>
<reference evidence="19" key="1">
    <citation type="submission" date="2020-08" db="EMBL/GenBank/DDBJ databases">
        <title>Plant Genome Project.</title>
        <authorList>
            <person name="Zhang R.-G."/>
        </authorList>
    </citation>
    <scope>NUCLEOTIDE SEQUENCE</scope>
    <source>
        <strain evidence="19">WSP0</strain>
        <tissue evidence="19">Leaf</tissue>
    </source>
</reference>
<dbReference type="PROSITE" id="PS51192">
    <property type="entry name" value="HELICASE_ATP_BIND_1"/>
    <property type="match status" value="1"/>
</dbReference>
<dbReference type="EMBL" id="JACTNZ010000007">
    <property type="protein sequence ID" value="KAG5540255.1"/>
    <property type="molecule type" value="Genomic_DNA"/>
</dbReference>
<dbReference type="GO" id="GO:0003724">
    <property type="term" value="F:RNA helicase activity"/>
    <property type="evidence" value="ECO:0007669"/>
    <property type="project" value="UniProtKB-EC"/>
</dbReference>
<dbReference type="InterPro" id="IPR000629">
    <property type="entry name" value="RNA-helicase_DEAD-box_CS"/>
</dbReference>
<evidence type="ECO:0000313" key="19">
    <source>
        <dbReference type="EMBL" id="KAG5540255.1"/>
    </source>
</evidence>
<dbReference type="GO" id="GO:0003723">
    <property type="term" value="F:RNA binding"/>
    <property type="evidence" value="ECO:0007669"/>
    <property type="project" value="UniProtKB-KW"/>
</dbReference>
<feature type="compositionally biased region" description="Basic and acidic residues" evidence="15">
    <location>
        <begin position="1"/>
        <end position="13"/>
    </location>
</feature>
<keyword evidence="6 14" id="KW-0547">Nucleotide-binding</keyword>
<comment type="subcellular location">
    <subcellularLocation>
        <location evidence="1">Nucleus</location>
        <location evidence="1">Nucleolus</location>
    </subcellularLocation>
</comment>
<feature type="compositionally biased region" description="Basic and acidic residues" evidence="15">
    <location>
        <begin position="78"/>
        <end position="88"/>
    </location>
</feature>
<comment type="similarity">
    <text evidence="2">Belongs to the DEAD box helicase family. DDX5/DBP2 subfamily.</text>
</comment>
<evidence type="ECO:0000256" key="12">
    <source>
        <dbReference type="ARBA" id="ARBA00037449"/>
    </source>
</evidence>
<dbReference type="InterPro" id="IPR027417">
    <property type="entry name" value="P-loop_NTPase"/>
</dbReference>
<keyword evidence="5" id="KW-0698">rRNA processing</keyword>
<dbReference type="SUPFAM" id="SSF52540">
    <property type="entry name" value="P-loop containing nucleoside triphosphate hydrolases"/>
    <property type="match status" value="1"/>
</dbReference>
<accession>A0AAV6JLR0</accession>
<evidence type="ECO:0000313" key="20">
    <source>
        <dbReference type="Proteomes" id="UP000823749"/>
    </source>
</evidence>
<evidence type="ECO:0000256" key="4">
    <source>
        <dbReference type="ARBA" id="ARBA00022517"/>
    </source>
</evidence>
<evidence type="ECO:0000256" key="3">
    <source>
        <dbReference type="ARBA" id="ARBA00012552"/>
    </source>
</evidence>
<dbReference type="GO" id="GO:0016787">
    <property type="term" value="F:hydrolase activity"/>
    <property type="evidence" value="ECO:0007669"/>
    <property type="project" value="UniProtKB-KW"/>
</dbReference>
<evidence type="ECO:0000259" key="18">
    <source>
        <dbReference type="PROSITE" id="PS51195"/>
    </source>
</evidence>
<keyword evidence="9 14" id="KW-0067">ATP-binding</keyword>
<keyword evidence="4" id="KW-0690">Ribosome biogenesis</keyword>
<name>A0AAV6JLR0_9ERIC</name>
<dbReference type="PROSITE" id="PS00039">
    <property type="entry name" value="DEAD_ATP_HELICASE"/>
    <property type="match status" value="1"/>
</dbReference>
<gene>
    <name evidence="19" type="ORF">RHGRI_020474</name>
</gene>
<dbReference type="CDD" id="cd00268">
    <property type="entry name" value="DEADc"/>
    <property type="match status" value="1"/>
</dbReference>
<evidence type="ECO:0000259" key="17">
    <source>
        <dbReference type="PROSITE" id="PS51194"/>
    </source>
</evidence>
<feature type="short sequence motif" description="Q motif" evidence="13">
    <location>
        <begin position="172"/>
        <end position="198"/>
    </location>
</feature>
<evidence type="ECO:0000256" key="6">
    <source>
        <dbReference type="ARBA" id="ARBA00022741"/>
    </source>
</evidence>
<dbReference type="Gene3D" id="3.40.50.300">
    <property type="entry name" value="P-loop containing nucleotide triphosphate hydrolases"/>
    <property type="match status" value="2"/>
</dbReference>
<evidence type="ECO:0000256" key="15">
    <source>
        <dbReference type="SAM" id="MobiDB-lite"/>
    </source>
</evidence>
<dbReference type="Pfam" id="PF00270">
    <property type="entry name" value="DEAD"/>
    <property type="match status" value="1"/>
</dbReference>
<feature type="region of interest" description="Disordered" evidence="15">
    <location>
        <begin position="62"/>
        <end position="154"/>
    </location>
</feature>
<feature type="domain" description="Helicase C-terminal" evidence="17">
    <location>
        <begin position="394"/>
        <end position="557"/>
    </location>
</feature>
<dbReference type="InterPro" id="IPR044742">
    <property type="entry name" value="DEAD/DEAH_RhlB"/>
</dbReference>
<dbReference type="SMART" id="SM00487">
    <property type="entry name" value="DEXDc"/>
    <property type="match status" value="1"/>
</dbReference>
<sequence>MGITDNHELEAQKKSKKQKRKLEQNEPEVVVVEAKKEKKKKKNDKRGDGFVVDCVEGGEIVDGSAEVGEKKKKKKKDRKENKREKEEEFLGNGSGGIGKKEKKKHKEEREGRGLKNGLAPDEAKREVVSGSCEKPDGNNRNGAIVDGDEKRSHGDVVVSGKDVKEIKYTALNSFAESGLPKEVLECCQGFEKPSPIQSHSWPFLLNNRDFIGIAATGSGKTLAFGVPAIMHILQKRKNKTSKRLNPLCLVLSPTRELAQQISDVLCAAGKPCGLQSVCVYGGTSKGPQISALKSGVDIVIGTPGRLKDLIEMGVCVLKEVSFVVSTVLDEADRMLDMGFEPEVRSILSQTCSTRQMVMFSATWPLPVHQLAQEFMDPNPVKVVVGSEDLAANHDVLQIVEVLEDRARDERLVSLLEKYHKSQKNRVLVFVLYKMEAARVENMLQKKGWNVVSIHGDKAQHARTKALSLFKEGSCPLMIATDVAARGLDIPDVEVVINYSFPLTTEDYVHRIGRTGRAGKKGVAHTFFMKENKGLAGELVNVLREAGQIVPTALTNFGTHVKKKESKLYGAHFREIAADAPKAKKITFDSDNED</sequence>
<keyword evidence="10" id="KW-0694">RNA-binding</keyword>
<dbReference type="InterPro" id="IPR011545">
    <property type="entry name" value="DEAD/DEAH_box_helicase_dom"/>
</dbReference>
<dbReference type="FunFam" id="3.40.50.300:FF:000008">
    <property type="entry name" value="ATP-dependent RNA helicase RhlB"/>
    <property type="match status" value="1"/>
</dbReference>
<evidence type="ECO:0000256" key="13">
    <source>
        <dbReference type="PROSITE-ProRule" id="PRU00552"/>
    </source>
</evidence>
<dbReference type="InterPro" id="IPR014014">
    <property type="entry name" value="RNA_helicase_DEAD_Q_motif"/>
</dbReference>